<keyword evidence="3" id="KW-0378">Hydrolase</keyword>
<protein>
    <submittedName>
        <fullName evidence="3">Sulfatase-like hydrolase/transferase</fullName>
    </submittedName>
</protein>
<dbReference type="InterPro" id="IPR017850">
    <property type="entry name" value="Alkaline_phosphatase_core_sf"/>
</dbReference>
<gene>
    <name evidence="3" type="ORF">KZP06_09190</name>
</gene>
<dbReference type="InterPro" id="IPR000917">
    <property type="entry name" value="Sulfatase_N"/>
</dbReference>
<reference evidence="3" key="1">
    <citation type="submission" date="2021-07" db="EMBL/GenBank/DDBJ databases">
        <title>Xylan utilisation by Bifidobacterium pseudocatenulatum.</title>
        <authorList>
            <person name="Watanabe Y."/>
        </authorList>
    </citation>
    <scope>NUCLEOTIDE SEQUENCE</scope>
    <source>
        <strain evidence="3">YIT12824</strain>
    </source>
</reference>
<feature type="domain" description="Sulfatase N-terminal" evidence="2">
    <location>
        <begin position="486"/>
        <end position="788"/>
    </location>
</feature>
<evidence type="ECO:0000313" key="3">
    <source>
        <dbReference type="EMBL" id="MCB4880888.1"/>
    </source>
</evidence>
<name>A0AAW4TVL8_BIFPS</name>
<dbReference type="SUPFAM" id="SSF53649">
    <property type="entry name" value="Alkaline phosphatase-like"/>
    <property type="match status" value="1"/>
</dbReference>
<dbReference type="Proteomes" id="UP001197735">
    <property type="component" value="Unassembled WGS sequence"/>
</dbReference>
<sequence length="872" mass="97467">MPIFSPDRHACAPSYVKLTKQPITGGAYRPLANDKDSNACAPSALSGHHGSKLYTQKSAIHAISDNASVFIPKVDAPHLPKTTDNKSIDKAINEAANNSTHSVPPSTEIQLTQTDKHPLVQAVKVCKQTVHTTAKTLSVAGHAVAKAVNATGHAIRTAVTAVKTAWHTFVNFKAVQLIIKFFKKVYALWKKRMRFSYAFYVIVFLLLTTAETLFMKWTVITEPTYDPGVKVSNHKKLVEGAVGQLTKYVTNMWLTDHNHLFILNFAGLALIYLVLIFVLNRFWLATLVFGVAITAFGAANKIKMEVRNEPILPADFSFISGGNTGNIMSFVPEDRQAFVSGVISLVTWFAIICIMFFILDRRRKFIYCSFLHPMASFKNVIGNLTRIAAAVLSVVLLVSFTWNLTVPESSVYAWAKDQGYKPQLFSTIYDAQTNGPTTTFLSLTNVKIMDKPEEYSKETMAKIADRYKSAAQSINNDRSNRLTDSTVIMILSESFSDPLRAPRVSYSIDPMPNIRALKEQTTSGLMLSPGYGGGTANIEYQEITGMSLSNFSDSMTVPYQQLVPNQKNPYAFNQIWTQRYGKESASAVHPYAQNMYLRHVDYQKFGFDYLYTDDSKVQAPHREHIGSNPYISDSSAYQDIVDLIKDDKSGTSQFLQLVTMQNHTPYNDWYEDNEFKEANTSTELSGWERDNSDTYAKGVNYTDVATADFLNKLNEIDQPITVIFYGDHLPGIYPNSFDDSNNDLPLHETDYFIWSNAASPSSNTKLDPAISSFTSSNYFMALAAAHMNAKVTPYLAMLTRLYEQVPAMGRVSFTKKWNQQGTTTYLDASGNVMPSESLSTDAKQLLNDYKLVQYDMTAGKNYLASTDFTKEL</sequence>
<feature type="transmembrane region" description="Helical" evidence="1">
    <location>
        <begin position="337"/>
        <end position="359"/>
    </location>
</feature>
<dbReference type="EMBL" id="JAHXEI010000009">
    <property type="protein sequence ID" value="MCB4880888.1"/>
    <property type="molecule type" value="Genomic_DNA"/>
</dbReference>
<evidence type="ECO:0000313" key="4">
    <source>
        <dbReference type="Proteomes" id="UP001197735"/>
    </source>
</evidence>
<keyword evidence="1" id="KW-0812">Transmembrane</keyword>
<dbReference type="Pfam" id="PF00884">
    <property type="entry name" value="Sulfatase"/>
    <property type="match status" value="1"/>
</dbReference>
<feature type="transmembrane region" description="Helical" evidence="1">
    <location>
        <begin position="197"/>
        <end position="217"/>
    </location>
</feature>
<dbReference type="RefSeq" id="WP_226590940.1">
    <property type="nucleotide sequence ID" value="NZ_JAHXEI010000009.1"/>
</dbReference>
<dbReference type="CDD" id="cd16015">
    <property type="entry name" value="LTA_synthase"/>
    <property type="match status" value="1"/>
</dbReference>
<feature type="transmembrane region" description="Helical" evidence="1">
    <location>
        <begin position="257"/>
        <end position="275"/>
    </location>
</feature>
<dbReference type="AlphaFoldDB" id="A0AAW4TVL8"/>
<organism evidence="3 4">
    <name type="scientific">Bifidobacterium pseudocatenulatum</name>
    <dbReference type="NCBI Taxonomy" id="28026"/>
    <lineage>
        <taxon>Bacteria</taxon>
        <taxon>Bacillati</taxon>
        <taxon>Actinomycetota</taxon>
        <taxon>Actinomycetes</taxon>
        <taxon>Bifidobacteriales</taxon>
        <taxon>Bifidobacteriaceae</taxon>
        <taxon>Bifidobacterium</taxon>
    </lineage>
</organism>
<evidence type="ECO:0000259" key="2">
    <source>
        <dbReference type="Pfam" id="PF00884"/>
    </source>
</evidence>
<dbReference type="GO" id="GO:0016787">
    <property type="term" value="F:hydrolase activity"/>
    <property type="evidence" value="ECO:0007669"/>
    <property type="project" value="UniProtKB-KW"/>
</dbReference>
<comment type="caution">
    <text evidence="3">The sequence shown here is derived from an EMBL/GenBank/DDBJ whole genome shotgun (WGS) entry which is preliminary data.</text>
</comment>
<evidence type="ECO:0000256" key="1">
    <source>
        <dbReference type="SAM" id="Phobius"/>
    </source>
</evidence>
<dbReference type="Gene3D" id="3.40.720.10">
    <property type="entry name" value="Alkaline Phosphatase, subunit A"/>
    <property type="match status" value="1"/>
</dbReference>
<accession>A0AAW4TVL8</accession>
<feature type="transmembrane region" description="Helical" evidence="1">
    <location>
        <begin position="282"/>
        <end position="299"/>
    </location>
</feature>
<keyword evidence="1" id="KW-0472">Membrane</keyword>
<proteinExistence type="predicted"/>
<keyword evidence="1" id="KW-1133">Transmembrane helix</keyword>
<feature type="transmembrane region" description="Helical" evidence="1">
    <location>
        <begin position="380"/>
        <end position="402"/>
    </location>
</feature>